<dbReference type="SUPFAM" id="SSF52200">
    <property type="entry name" value="Toll/Interleukin receptor TIR domain"/>
    <property type="match status" value="1"/>
</dbReference>
<accession>A0A929FB99</accession>
<protein>
    <submittedName>
        <fullName evidence="2">Toll/interleukin-1 receptor domain-containing protein</fullName>
    </submittedName>
</protein>
<dbReference type="EMBL" id="JADEXP010000464">
    <property type="protein sequence ID" value="MBE9070566.1"/>
    <property type="molecule type" value="Genomic_DNA"/>
</dbReference>
<reference evidence="2" key="1">
    <citation type="submission" date="2020-10" db="EMBL/GenBank/DDBJ databases">
        <authorList>
            <person name="Castelo-Branco R."/>
            <person name="Eusebio N."/>
            <person name="Adriana R."/>
            <person name="Vieira A."/>
            <person name="Brugerolle De Fraissinette N."/>
            <person name="Rezende De Castro R."/>
            <person name="Schneider M.P."/>
            <person name="Vasconcelos V."/>
            <person name="Leao P.N."/>
        </authorList>
    </citation>
    <scope>NUCLEOTIDE SEQUENCE</scope>
    <source>
        <strain evidence="2">LEGE 11479</strain>
    </source>
</reference>
<evidence type="ECO:0000259" key="1">
    <source>
        <dbReference type="Pfam" id="PF13676"/>
    </source>
</evidence>
<dbReference type="InterPro" id="IPR000157">
    <property type="entry name" value="TIR_dom"/>
</dbReference>
<keyword evidence="2" id="KW-0675">Receptor</keyword>
<dbReference type="Proteomes" id="UP000615026">
    <property type="component" value="Unassembled WGS sequence"/>
</dbReference>
<evidence type="ECO:0000313" key="3">
    <source>
        <dbReference type="Proteomes" id="UP000615026"/>
    </source>
</evidence>
<name>A0A929FB99_LEPEC</name>
<dbReference type="GO" id="GO:0007165">
    <property type="term" value="P:signal transduction"/>
    <property type="evidence" value="ECO:0007669"/>
    <property type="project" value="InterPro"/>
</dbReference>
<dbReference type="AlphaFoldDB" id="A0A929FB99"/>
<feature type="non-terminal residue" evidence="2">
    <location>
        <position position="187"/>
    </location>
</feature>
<keyword evidence="3" id="KW-1185">Reference proteome</keyword>
<dbReference type="RefSeq" id="WP_193996425.1">
    <property type="nucleotide sequence ID" value="NZ_JADEXP010000464.1"/>
</dbReference>
<comment type="caution">
    <text evidence="2">The sequence shown here is derived from an EMBL/GenBank/DDBJ whole genome shotgun (WGS) entry which is preliminary data.</text>
</comment>
<evidence type="ECO:0000313" key="2">
    <source>
        <dbReference type="EMBL" id="MBE9070566.1"/>
    </source>
</evidence>
<dbReference type="Pfam" id="PF13676">
    <property type="entry name" value="TIR_2"/>
    <property type="match status" value="1"/>
</dbReference>
<dbReference type="Gene3D" id="3.40.50.10140">
    <property type="entry name" value="Toll/interleukin-1 receptor homology (TIR) domain"/>
    <property type="match status" value="1"/>
</dbReference>
<dbReference type="InterPro" id="IPR035897">
    <property type="entry name" value="Toll_tir_struct_dom_sf"/>
</dbReference>
<gene>
    <name evidence="2" type="ORF">IQ260_28390</name>
</gene>
<proteinExistence type="predicted"/>
<organism evidence="2 3">
    <name type="scientific">Leptolyngbya cf. ectocarpi LEGE 11479</name>
    <dbReference type="NCBI Taxonomy" id="1828722"/>
    <lineage>
        <taxon>Bacteria</taxon>
        <taxon>Bacillati</taxon>
        <taxon>Cyanobacteriota</taxon>
        <taxon>Cyanophyceae</taxon>
        <taxon>Leptolyngbyales</taxon>
        <taxon>Leptolyngbyaceae</taxon>
        <taxon>Leptolyngbya group</taxon>
        <taxon>Leptolyngbya</taxon>
    </lineage>
</organism>
<feature type="domain" description="TIR" evidence="1">
    <location>
        <begin position="7"/>
        <end position="129"/>
    </location>
</feature>
<sequence>MSSPNAIFISYRRSDSEDITGRIYDRLRAHFAQELIFRDLDSIPLGDNFQEVLQQSVNSSQVVIAVIGPTWLEVLKQRLQSPNVDWVRVEIARALERQEIPVIPLLVGRANMPGADELPDDLKGLNPRNAATARPDPDFHHDVDRLIKRLEEILGKPQAADEPLVETRVLSTLDQMKLNALENRKAI</sequence>